<evidence type="ECO:0000256" key="1">
    <source>
        <dbReference type="ARBA" id="ARBA00011764"/>
    </source>
</evidence>
<evidence type="ECO:0000259" key="7">
    <source>
        <dbReference type="Pfam" id="PF13873"/>
    </source>
</evidence>
<dbReference type="PANTHER" id="PTHR23098">
    <property type="entry name" value="AGAP001331-PA-RELATED"/>
    <property type="match status" value="1"/>
</dbReference>
<comment type="subunit">
    <text evidence="1">Self-associates forming complexes of several hundred monomers.</text>
</comment>
<keyword evidence="6" id="KW-0812">Transmembrane</keyword>
<keyword evidence="3" id="KW-0805">Transcription regulation</keyword>
<evidence type="ECO:0000256" key="2">
    <source>
        <dbReference type="ARBA" id="ARBA00016807"/>
    </source>
</evidence>
<dbReference type="InterPro" id="IPR028002">
    <property type="entry name" value="Myb_DNA-bind_5"/>
</dbReference>
<keyword evidence="6" id="KW-0472">Membrane</keyword>
<protein>
    <recommendedName>
        <fullName evidence="2">Regulatory protein zeste</fullName>
    </recommendedName>
</protein>
<name>A0A151XES1_9HYME</name>
<keyword evidence="9" id="KW-1185">Reference proteome</keyword>
<dbReference type="GO" id="GO:0005634">
    <property type="term" value="C:nucleus"/>
    <property type="evidence" value="ECO:0007669"/>
    <property type="project" value="TreeGrafter"/>
</dbReference>
<evidence type="ECO:0000313" key="8">
    <source>
        <dbReference type="EMBL" id="KYQ58857.1"/>
    </source>
</evidence>
<feature type="domain" description="Myb/SANT-like DNA-binding" evidence="7">
    <location>
        <begin position="1"/>
        <end position="60"/>
    </location>
</feature>
<dbReference type="Proteomes" id="UP000075809">
    <property type="component" value="Unassembled WGS sequence"/>
</dbReference>
<dbReference type="AlphaFoldDB" id="A0A151XES1"/>
<organism evidence="8 9">
    <name type="scientific">Mycetomoellerius zeteki</name>
    <dbReference type="NCBI Taxonomy" id="64791"/>
    <lineage>
        <taxon>Eukaryota</taxon>
        <taxon>Metazoa</taxon>
        <taxon>Ecdysozoa</taxon>
        <taxon>Arthropoda</taxon>
        <taxon>Hexapoda</taxon>
        <taxon>Insecta</taxon>
        <taxon>Pterygota</taxon>
        <taxon>Neoptera</taxon>
        <taxon>Endopterygota</taxon>
        <taxon>Hymenoptera</taxon>
        <taxon>Apocrita</taxon>
        <taxon>Aculeata</taxon>
        <taxon>Formicoidea</taxon>
        <taxon>Formicidae</taxon>
        <taxon>Myrmicinae</taxon>
        <taxon>Mycetomoellerius</taxon>
    </lineage>
</organism>
<dbReference type="PANTHER" id="PTHR23098:SF16">
    <property type="entry name" value="REGULATORY PROTEIN ZESTE"/>
    <property type="match status" value="1"/>
</dbReference>
<dbReference type="STRING" id="64791.A0A151XES1"/>
<proteinExistence type="predicted"/>
<evidence type="ECO:0000256" key="4">
    <source>
        <dbReference type="ARBA" id="ARBA00023163"/>
    </source>
</evidence>
<comment type="function">
    <text evidence="5">Involved in transvection phenomena (= synapsis-dependent gene expression), where the synaptic pairing of chromosomes carrying genes with which zeste interacts influences the expression of these genes. Zeste binds to DNA and stimulates transcription from a nearby promoter.</text>
</comment>
<gene>
    <name evidence="8" type="ORF">ALC60_02140</name>
</gene>
<accession>A0A151XES1</accession>
<evidence type="ECO:0000256" key="3">
    <source>
        <dbReference type="ARBA" id="ARBA00023015"/>
    </source>
</evidence>
<reference evidence="8 9" key="1">
    <citation type="submission" date="2015-09" db="EMBL/GenBank/DDBJ databases">
        <title>Trachymyrmex zeteki WGS genome.</title>
        <authorList>
            <person name="Nygaard S."/>
            <person name="Hu H."/>
            <person name="Boomsma J."/>
            <person name="Zhang G."/>
        </authorList>
    </citation>
    <scope>NUCLEOTIDE SEQUENCE [LARGE SCALE GENOMIC DNA]</scope>
    <source>
        <strain evidence="8">Tzet28-1</strain>
        <tissue evidence="8">Whole body</tissue>
    </source>
</reference>
<feature type="transmembrane region" description="Helical" evidence="6">
    <location>
        <begin position="119"/>
        <end position="140"/>
    </location>
</feature>
<dbReference type="EMBL" id="KQ982237">
    <property type="protein sequence ID" value="KYQ58857.1"/>
    <property type="molecule type" value="Genomic_DNA"/>
</dbReference>
<evidence type="ECO:0000256" key="5">
    <source>
        <dbReference type="ARBA" id="ARBA00025466"/>
    </source>
</evidence>
<dbReference type="Pfam" id="PF13873">
    <property type="entry name" value="Myb_DNA-bind_5"/>
    <property type="match status" value="1"/>
</dbReference>
<keyword evidence="6" id="KW-1133">Transmembrane helix</keyword>
<evidence type="ECO:0000256" key="6">
    <source>
        <dbReference type="SAM" id="Phobius"/>
    </source>
</evidence>
<evidence type="ECO:0000313" key="9">
    <source>
        <dbReference type="Proteomes" id="UP000075809"/>
    </source>
</evidence>
<keyword evidence="4" id="KW-0804">Transcription</keyword>
<sequence>MEKNPRLLSGKFSADFTYKDATILWQKITDILNSCNGISKDWKSWRKCWQDLRSRSKMKQSKINAERNKTGGGTESNLKLSTTEAATLNLICSTSINGHTEINESEVHIGSDSEVNSTYIFVIDSFFLISSISSILLYFLL</sequence>